<evidence type="ECO:0000256" key="1">
    <source>
        <dbReference type="ARBA" id="ARBA00006484"/>
    </source>
</evidence>
<dbReference type="Pfam" id="PF13561">
    <property type="entry name" value="adh_short_C2"/>
    <property type="match status" value="1"/>
</dbReference>
<feature type="non-terminal residue" evidence="3">
    <location>
        <position position="1"/>
    </location>
</feature>
<evidence type="ECO:0008006" key="4">
    <source>
        <dbReference type="Google" id="ProtNLM"/>
    </source>
</evidence>
<comment type="similarity">
    <text evidence="1">Belongs to the short-chain dehydrogenases/reductases (SDR) family.</text>
</comment>
<gene>
    <name evidence="3" type="ORF">METZ01_LOCUS178097</name>
</gene>
<dbReference type="InterPro" id="IPR002347">
    <property type="entry name" value="SDR_fam"/>
</dbReference>
<evidence type="ECO:0000256" key="2">
    <source>
        <dbReference type="ARBA" id="ARBA00023002"/>
    </source>
</evidence>
<organism evidence="3">
    <name type="scientific">marine metagenome</name>
    <dbReference type="NCBI Taxonomy" id="408172"/>
    <lineage>
        <taxon>unclassified sequences</taxon>
        <taxon>metagenomes</taxon>
        <taxon>ecological metagenomes</taxon>
    </lineage>
</organism>
<dbReference type="AlphaFoldDB" id="A0A382CIS6"/>
<dbReference type="PANTHER" id="PTHR42760">
    <property type="entry name" value="SHORT-CHAIN DEHYDROGENASES/REDUCTASES FAMILY MEMBER"/>
    <property type="match status" value="1"/>
</dbReference>
<dbReference type="PRINTS" id="PR00081">
    <property type="entry name" value="GDHRDH"/>
</dbReference>
<proteinExistence type="inferred from homology"/>
<keyword evidence="2" id="KW-0560">Oxidoreductase</keyword>
<dbReference type="InterPro" id="IPR020904">
    <property type="entry name" value="Sc_DH/Rdtase_CS"/>
</dbReference>
<sequence>VTKDTTNKKSRPGIIITAGASGIGRCMAETFLSEGYAVHICDIDQSNIDDFLVSNPQATASFADVSQPQQVALLFEEYCSNYPKLNVLINNAGIAGPTALVEDTTVDDWDNTIDVNLNGMFYVTRMAVPLLKKAGGGSIINMSSTAGLLGVHMRSSYAASKWGVIGLTKTWAMELGPHKIRVNALCPGCVSGDRIENVITAHAKERDIEAERIREVYLRQSSLRQFVDSKNVADMASYLCSDKGEVISGQAIAVDGHTEGLLNWLD</sequence>
<dbReference type="PANTHER" id="PTHR42760:SF133">
    <property type="entry name" value="3-OXOACYL-[ACYL-CARRIER-PROTEIN] REDUCTASE"/>
    <property type="match status" value="1"/>
</dbReference>
<dbReference type="CDD" id="cd05233">
    <property type="entry name" value="SDR_c"/>
    <property type="match status" value="1"/>
</dbReference>
<dbReference type="GO" id="GO:0016616">
    <property type="term" value="F:oxidoreductase activity, acting on the CH-OH group of donors, NAD or NADP as acceptor"/>
    <property type="evidence" value="ECO:0007669"/>
    <property type="project" value="TreeGrafter"/>
</dbReference>
<dbReference type="NCBIfam" id="NF009466">
    <property type="entry name" value="PRK12826.1-2"/>
    <property type="match status" value="1"/>
</dbReference>
<accession>A0A382CIS6</accession>
<dbReference type="PROSITE" id="PS00061">
    <property type="entry name" value="ADH_SHORT"/>
    <property type="match status" value="1"/>
</dbReference>
<dbReference type="FunFam" id="3.40.50.720:FF:000084">
    <property type="entry name" value="Short-chain dehydrogenase reductase"/>
    <property type="match status" value="1"/>
</dbReference>
<dbReference type="Gene3D" id="3.40.50.720">
    <property type="entry name" value="NAD(P)-binding Rossmann-like Domain"/>
    <property type="match status" value="1"/>
</dbReference>
<name>A0A382CIS6_9ZZZZ</name>
<reference evidence="3" key="1">
    <citation type="submission" date="2018-05" db="EMBL/GenBank/DDBJ databases">
        <authorList>
            <person name="Lanie J.A."/>
            <person name="Ng W.-L."/>
            <person name="Kazmierczak K.M."/>
            <person name="Andrzejewski T.M."/>
            <person name="Davidsen T.M."/>
            <person name="Wayne K.J."/>
            <person name="Tettelin H."/>
            <person name="Glass J.I."/>
            <person name="Rusch D."/>
            <person name="Podicherti R."/>
            <person name="Tsui H.-C.T."/>
            <person name="Winkler M.E."/>
        </authorList>
    </citation>
    <scope>NUCLEOTIDE SEQUENCE</scope>
</reference>
<dbReference type="InterPro" id="IPR036291">
    <property type="entry name" value="NAD(P)-bd_dom_sf"/>
</dbReference>
<dbReference type="EMBL" id="UINC01034423">
    <property type="protein sequence ID" value="SVB25243.1"/>
    <property type="molecule type" value="Genomic_DNA"/>
</dbReference>
<dbReference type="PRINTS" id="PR00080">
    <property type="entry name" value="SDRFAMILY"/>
</dbReference>
<evidence type="ECO:0000313" key="3">
    <source>
        <dbReference type="EMBL" id="SVB25243.1"/>
    </source>
</evidence>
<dbReference type="SUPFAM" id="SSF51735">
    <property type="entry name" value="NAD(P)-binding Rossmann-fold domains"/>
    <property type="match status" value="1"/>
</dbReference>
<protein>
    <recommendedName>
        <fullName evidence="4">3-oxoacyl-[acyl-carrier-protein] reductase</fullName>
    </recommendedName>
</protein>